<dbReference type="AlphaFoldDB" id="A0A0D8Y5G0"/>
<dbReference type="OrthoDB" id="10536971at2759"/>
<feature type="domain" description="BAR" evidence="1">
    <location>
        <begin position="73"/>
        <end position="124"/>
    </location>
</feature>
<dbReference type="InterPro" id="IPR004148">
    <property type="entry name" value="BAR_dom"/>
</dbReference>
<accession>A0A0D8Y5G0</accession>
<dbReference type="GO" id="GO:0005737">
    <property type="term" value="C:cytoplasm"/>
    <property type="evidence" value="ECO:0007669"/>
    <property type="project" value="InterPro"/>
</dbReference>
<dbReference type="STRING" id="29172.A0A0D8Y5G0"/>
<dbReference type="InterPro" id="IPR027267">
    <property type="entry name" value="AH/BAR_dom_sf"/>
</dbReference>
<evidence type="ECO:0000259" key="1">
    <source>
        <dbReference type="Pfam" id="PF16746"/>
    </source>
</evidence>
<evidence type="ECO:0000313" key="3">
    <source>
        <dbReference type="Proteomes" id="UP000053766"/>
    </source>
</evidence>
<dbReference type="EMBL" id="KN716188">
    <property type="protein sequence ID" value="KJH51214.1"/>
    <property type="molecule type" value="Genomic_DNA"/>
</dbReference>
<keyword evidence="3" id="KW-1185">Reference proteome</keyword>
<evidence type="ECO:0000313" key="2">
    <source>
        <dbReference type="EMBL" id="KJH51214.1"/>
    </source>
</evidence>
<gene>
    <name evidence="2" type="ORF">DICVIV_02579</name>
</gene>
<reference evidence="2 3" key="1">
    <citation type="submission" date="2013-11" db="EMBL/GenBank/DDBJ databases">
        <title>Draft genome of the bovine lungworm Dictyocaulus viviparus.</title>
        <authorList>
            <person name="Mitreva M."/>
        </authorList>
    </citation>
    <scope>NUCLEOTIDE SEQUENCE [LARGE SCALE GENOMIC DNA]</scope>
    <source>
        <strain evidence="2 3">HannoverDv2000</strain>
    </source>
</reference>
<name>A0A0D8Y5G0_DICVI</name>
<dbReference type="SUPFAM" id="SSF103657">
    <property type="entry name" value="BAR/IMD domain-like"/>
    <property type="match status" value="1"/>
</dbReference>
<dbReference type="Proteomes" id="UP000053766">
    <property type="component" value="Unassembled WGS sequence"/>
</dbReference>
<protein>
    <recommendedName>
        <fullName evidence="1">BAR domain-containing protein</fullName>
    </recommendedName>
</protein>
<reference evidence="3" key="2">
    <citation type="journal article" date="2016" name="Sci. Rep.">
        <title>Dictyocaulus viviparus genome, variome and transcriptome elucidate lungworm biology and support future intervention.</title>
        <authorList>
            <person name="McNulty S.N."/>
            <person name="Strube C."/>
            <person name="Rosa B.A."/>
            <person name="Martin J.C."/>
            <person name="Tyagi R."/>
            <person name="Choi Y.J."/>
            <person name="Wang Q."/>
            <person name="Hallsworth Pepin K."/>
            <person name="Zhang X."/>
            <person name="Ozersky P."/>
            <person name="Wilson R.K."/>
            <person name="Sternberg P.W."/>
            <person name="Gasser R.B."/>
            <person name="Mitreva M."/>
        </authorList>
    </citation>
    <scope>NUCLEOTIDE SEQUENCE [LARGE SCALE GENOMIC DNA]</scope>
    <source>
        <strain evidence="3">HannoverDv2000</strain>
    </source>
</reference>
<dbReference type="Pfam" id="PF16746">
    <property type="entry name" value="BAR_3"/>
    <property type="match status" value="1"/>
</dbReference>
<organism evidence="2 3">
    <name type="scientific">Dictyocaulus viviparus</name>
    <name type="common">Bovine lungworm</name>
    <dbReference type="NCBI Taxonomy" id="29172"/>
    <lineage>
        <taxon>Eukaryota</taxon>
        <taxon>Metazoa</taxon>
        <taxon>Ecdysozoa</taxon>
        <taxon>Nematoda</taxon>
        <taxon>Chromadorea</taxon>
        <taxon>Rhabditida</taxon>
        <taxon>Rhabditina</taxon>
        <taxon>Rhabditomorpha</taxon>
        <taxon>Strongyloidea</taxon>
        <taxon>Metastrongylidae</taxon>
        <taxon>Dictyocaulus</taxon>
    </lineage>
</organism>
<proteinExistence type="predicted"/>
<dbReference type="Gene3D" id="1.20.1270.60">
    <property type="entry name" value="Arfaptin homology (AH) domain/BAR domain"/>
    <property type="match status" value="1"/>
</dbReference>
<sequence>MLYSTTFAVTNGRIRIGFNLLITRKVFDLKVLKCDNKNLVFYFINDSVSQIKGSMTTAVLISRSTQFICPDSIDFTEAIKDSPRFRASLAQHMLYFGRLESRLNEILKHVANMMEYSKSYVSTFYASNMQFAKAIIAPMLCDDDC</sequence>